<keyword evidence="2" id="KW-1185">Reference proteome</keyword>
<dbReference type="RefSeq" id="WP_345369696.1">
    <property type="nucleotide sequence ID" value="NZ_BAABJX010000017.1"/>
</dbReference>
<evidence type="ECO:0000313" key="1">
    <source>
        <dbReference type="EMBL" id="GAA4827090.1"/>
    </source>
</evidence>
<gene>
    <name evidence="1" type="ORF">GCM10023331_09850</name>
</gene>
<dbReference type="Gene3D" id="1.10.10.10">
    <property type="entry name" value="Winged helix-like DNA-binding domain superfamily/Winged helix DNA-binding domain"/>
    <property type="match status" value="1"/>
</dbReference>
<proteinExistence type="predicted"/>
<sequence>MLKTGKKLLKYRRFSEEFKKKIVHEYEYGQLSVSSLSETYSISFQCIYRWIHQYSSYNKAGIQVVEMKDSQESKLKAQQKRIAELEQSLGQKQLYLEYLEKMIELANEEYAIDIKKNSNTPPSGGFRTTKKS</sequence>
<name>A0ABP9D6U0_9BACT</name>
<dbReference type="Proteomes" id="UP001500298">
    <property type="component" value="Unassembled WGS sequence"/>
</dbReference>
<organism evidence="1 2">
    <name type="scientific">Algivirga pacifica</name>
    <dbReference type="NCBI Taxonomy" id="1162670"/>
    <lineage>
        <taxon>Bacteria</taxon>
        <taxon>Pseudomonadati</taxon>
        <taxon>Bacteroidota</taxon>
        <taxon>Cytophagia</taxon>
        <taxon>Cytophagales</taxon>
        <taxon>Flammeovirgaceae</taxon>
        <taxon>Algivirga</taxon>
    </lineage>
</organism>
<dbReference type="Pfam" id="PF01527">
    <property type="entry name" value="HTH_Tnp_1"/>
    <property type="match status" value="1"/>
</dbReference>
<protein>
    <recommendedName>
        <fullName evidence="3">Transposase</fullName>
    </recommendedName>
</protein>
<dbReference type="SUPFAM" id="SSF46689">
    <property type="entry name" value="Homeodomain-like"/>
    <property type="match status" value="1"/>
</dbReference>
<comment type="caution">
    <text evidence="1">The sequence shown here is derived from an EMBL/GenBank/DDBJ whole genome shotgun (WGS) entry which is preliminary data.</text>
</comment>
<accession>A0ABP9D6U0</accession>
<reference evidence="2" key="1">
    <citation type="journal article" date="2019" name="Int. J. Syst. Evol. Microbiol.">
        <title>The Global Catalogue of Microorganisms (GCM) 10K type strain sequencing project: providing services to taxonomists for standard genome sequencing and annotation.</title>
        <authorList>
            <consortium name="The Broad Institute Genomics Platform"/>
            <consortium name="The Broad Institute Genome Sequencing Center for Infectious Disease"/>
            <person name="Wu L."/>
            <person name="Ma J."/>
        </authorList>
    </citation>
    <scope>NUCLEOTIDE SEQUENCE [LARGE SCALE GENOMIC DNA]</scope>
    <source>
        <strain evidence="2">JCM 18326</strain>
    </source>
</reference>
<evidence type="ECO:0000313" key="2">
    <source>
        <dbReference type="Proteomes" id="UP001500298"/>
    </source>
</evidence>
<dbReference type="EMBL" id="BAABJX010000017">
    <property type="protein sequence ID" value="GAA4827090.1"/>
    <property type="molecule type" value="Genomic_DNA"/>
</dbReference>
<evidence type="ECO:0008006" key="3">
    <source>
        <dbReference type="Google" id="ProtNLM"/>
    </source>
</evidence>
<dbReference type="InterPro" id="IPR009057">
    <property type="entry name" value="Homeodomain-like_sf"/>
</dbReference>
<dbReference type="InterPro" id="IPR002514">
    <property type="entry name" value="Transposase_8"/>
</dbReference>
<dbReference type="InterPro" id="IPR036388">
    <property type="entry name" value="WH-like_DNA-bd_sf"/>
</dbReference>